<gene>
    <name evidence="3" type="ORF">QQX09_14185</name>
</gene>
<evidence type="ECO:0000313" key="4">
    <source>
        <dbReference type="Proteomes" id="UP001172728"/>
    </source>
</evidence>
<dbReference type="Gene3D" id="3.60.10.10">
    <property type="entry name" value="Endonuclease/exonuclease/phosphatase"/>
    <property type="match status" value="1"/>
</dbReference>
<protein>
    <submittedName>
        <fullName evidence="3">Endonuclease/exonuclease/phosphatase family protein</fullName>
    </submittedName>
</protein>
<feature type="transmembrane region" description="Helical" evidence="1">
    <location>
        <begin position="69"/>
        <end position="88"/>
    </location>
</feature>
<keyword evidence="1" id="KW-1133">Transmembrane helix</keyword>
<comment type="caution">
    <text evidence="3">The sequence shown here is derived from an EMBL/GenBank/DDBJ whole genome shotgun (WGS) entry which is preliminary data.</text>
</comment>
<proteinExistence type="predicted"/>
<feature type="transmembrane region" description="Helical" evidence="1">
    <location>
        <begin position="12"/>
        <end position="31"/>
    </location>
</feature>
<keyword evidence="3" id="KW-0255">Endonuclease</keyword>
<dbReference type="RefSeq" id="WP_301135921.1">
    <property type="nucleotide sequence ID" value="NZ_JAUHPW010000015.1"/>
</dbReference>
<keyword evidence="4" id="KW-1185">Reference proteome</keyword>
<keyword evidence="1" id="KW-0472">Membrane</keyword>
<feature type="transmembrane region" description="Helical" evidence="1">
    <location>
        <begin position="43"/>
        <end position="63"/>
    </location>
</feature>
<evidence type="ECO:0000313" key="3">
    <source>
        <dbReference type="EMBL" id="MDN4477003.1"/>
    </source>
</evidence>
<feature type="domain" description="Endonuclease/exonuclease/phosphatase" evidence="2">
    <location>
        <begin position="105"/>
        <end position="311"/>
    </location>
</feature>
<dbReference type="SUPFAM" id="SSF56219">
    <property type="entry name" value="DNase I-like"/>
    <property type="match status" value="1"/>
</dbReference>
<dbReference type="InterPro" id="IPR005135">
    <property type="entry name" value="Endo/exonuclease/phosphatase"/>
</dbReference>
<evidence type="ECO:0000259" key="2">
    <source>
        <dbReference type="Pfam" id="PF03372"/>
    </source>
</evidence>
<keyword evidence="3" id="KW-0378">Hydrolase</keyword>
<accession>A0ABT8GCY4</accession>
<name>A0ABT8GCY4_9MICO</name>
<dbReference type="Pfam" id="PF03372">
    <property type="entry name" value="Exo_endo_phos"/>
    <property type="match status" value="1"/>
</dbReference>
<organism evidence="3 4">
    <name type="scientific">Demequina litoralis</name>
    <dbReference type="NCBI Taxonomy" id="3051660"/>
    <lineage>
        <taxon>Bacteria</taxon>
        <taxon>Bacillati</taxon>
        <taxon>Actinomycetota</taxon>
        <taxon>Actinomycetes</taxon>
        <taxon>Micrococcales</taxon>
        <taxon>Demequinaceae</taxon>
        <taxon>Demequina</taxon>
    </lineage>
</organism>
<sequence>MDDAGVPARAPWRRAAAVLGWVALAALLVPVAVRLSGWERGPLAYVVPLVPWVVPAALVPAVLAVLGRAWVLLGTSIAAAALCAAWTVPLYTAVPASGEVALTVATVNLRAGEGDAEAVVRLVREHDVDVLSVQELTPEAADALVAAGLEEALPHAAALPDAVWSGTGLWSAHPIAAWEGLDGYTFRQVRATVELPGGAVTVLALHPAAPQLLVHRAWSEEMGALVDLLDAVDGPVIAAGDLNTARDHAAFRDLEARGFRDAADEAGAGLVPTFPQDRTPPPLVAIDHVVTRDLGLVATSLDTVVVPGSDHRALIAAYAAP</sequence>
<dbReference type="InterPro" id="IPR036691">
    <property type="entry name" value="Endo/exonu/phosph_ase_sf"/>
</dbReference>
<dbReference type="Proteomes" id="UP001172728">
    <property type="component" value="Unassembled WGS sequence"/>
</dbReference>
<evidence type="ECO:0000256" key="1">
    <source>
        <dbReference type="SAM" id="Phobius"/>
    </source>
</evidence>
<dbReference type="GO" id="GO:0004519">
    <property type="term" value="F:endonuclease activity"/>
    <property type="evidence" value="ECO:0007669"/>
    <property type="project" value="UniProtKB-KW"/>
</dbReference>
<reference evidence="3" key="1">
    <citation type="submission" date="2023-06" db="EMBL/GenBank/DDBJ databases">
        <title>Sysu t00192.</title>
        <authorList>
            <person name="Gao L."/>
            <person name="Fang B.-Z."/>
            <person name="Li W.-J."/>
        </authorList>
    </citation>
    <scope>NUCLEOTIDE SEQUENCE</scope>
    <source>
        <strain evidence="3">SYSU T00192</strain>
    </source>
</reference>
<dbReference type="EMBL" id="JAUHPW010000015">
    <property type="protein sequence ID" value="MDN4477003.1"/>
    <property type="molecule type" value="Genomic_DNA"/>
</dbReference>
<keyword evidence="3" id="KW-0540">Nuclease</keyword>
<keyword evidence="1" id="KW-0812">Transmembrane</keyword>